<reference evidence="6 7" key="1">
    <citation type="submission" date="2021-03" db="EMBL/GenBank/DDBJ databases">
        <title>Sequencing the genomes of 1000 actinobacteria strains.</title>
        <authorList>
            <person name="Klenk H.-P."/>
        </authorList>
    </citation>
    <scope>NUCLEOTIDE SEQUENCE [LARGE SCALE GENOMIC DNA]</scope>
    <source>
        <strain evidence="6 7">DSM 44580</strain>
    </source>
</reference>
<protein>
    <submittedName>
        <fullName evidence="6">LacI family transcriptional regulator</fullName>
    </submittedName>
</protein>
<evidence type="ECO:0000313" key="7">
    <source>
        <dbReference type="Proteomes" id="UP001519363"/>
    </source>
</evidence>
<dbReference type="InterPro" id="IPR046335">
    <property type="entry name" value="LacI/GalR-like_sensor"/>
</dbReference>
<comment type="caution">
    <text evidence="6">The sequence shown here is derived from an EMBL/GenBank/DDBJ whole genome shotgun (WGS) entry which is preliminary data.</text>
</comment>
<proteinExistence type="predicted"/>
<dbReference type="InterPro" id="IPR028082">
    <property type="entry name" value="Peripla_BP_I"/>
</dbReference>
<dbReference type="CDD" id="cd06267">
    <property type="entry name" value="PBP1_LacI_sugar_binding-like"/>
    <property type="match status" value="1"/>
</dbReference>
<feature type="domain" description="HTH lacI-type" evidence="5">
    <location>
        <begin position="11"/>
        <end position="65"/>
    </location>
</feature>
<keyword evidence="1" id="KW-0805">Transcription regulation</keyword>
<feature type="compositionally biased region" description="Basic and acidic residues" evidence="4">
    <location>
        <begin position="316"/>
        <end position="329"/>
    </location>
</feature>
<evidence type="ECO:0000259" key="5">
    <source>
        <dbReference type="PROSITE" id="PS50932"/>
    </source>
</evidence>
<dbReference type="Gene3D" id="3.40.50.2300">
    <property type="match status" value="2"/>
</dbReference>
<evidence type="ECO:0000256" key="2">
    <source>
        <dbReference type="ARBA" id="ARBA00023125"/>
    </source>
</evidence>
<evidence type="ECO:0000256" key="3">
    <source>
        <dbReference type="ARBA" id="ARBA00023163"/>
    </source>
</evidence>
<sequence>MRQRGTTGAAATIRDVARQAQVSVATVSRALSSPNLVREQTRERVLSAAAALGYQPNRAARGLITGRTGNLGIVVPDLDNPFFTGVLKAVQHAAGQADHSVFVADSDEDPVVEEKLVRTMAQQVDGLIVCAPGLPDEPLLKVAASTRLVLVNRELPGTPAALMNAGDGIRQLVEHLAGLGHRRVAFLSGPDTSWSNQQRRQGLRSSAPEHGLEVVELGPFPPRYEGGVAAADLLLAQQGITATIAYNDVMALGVLARLREHGVRVPEDMSLTGYDDLVFAGLCQPALTTVAMPVALAGRLAVEMLLNPPEADEAPDQPRREWLPTRLVERATTAPPAPAAR</sequence>
<evidence type="ECO:0000313" key="6">
    <source>
        <dbReference type="EMBL" id="MBP2478738.1"/>
    </source>
</evidence>
<keyword evidence="7" id="KW-1185">Reference proteome</keyword>
<evidence type="ECO:0000256" key="4">
    <source>
        <dbReference type="SAM" id="MobiDB-lite"/>
    </source>
</evidence>
<accession>A0ABS5AQ91</accession>
<dbReference type="PROSITE" id="PS50932">
    <property type="entry name" value="HTH_LACI_2"/>
    <property type="match status" value="1"/>
</dbReference>
<dbReference type="RefSeq" id="WP_086788922.1">
    <property type="nucleotide sequence ID" value="NZ_JAGIOO010000001.1"/>
</dbReference>
<organism evidence="6 7">
    <name type="scientific">Crossiella equi</name>
    <dbReference type="NCBI Taxonomy" id="130796"/>
    <lineage>
        <taxon>Bacteria</taxon>
        <taxon>Bacillati</taxon>
        <taxon>Actinomycetota</taxon>
        <taxon>Actinomycetes</taxon>
        <taxon>Pseudonocardiales</taxon>
        <taxon>Pseudonocardiaceae</taxon>
        <taxon>Crossiella</taxon>
    </lineage>
</organism>
<dbReference type="Pfam" id="PF13377">
    <property type="entry name" value="Peripla_BP_3"/>
    <property type="match status" value="1"/>
</dbReference>
<gene>
    <name evidence="6" type="ORF">JOF53_007610</name>
</gene>
<dbReference type="PANTHER" id="PTHR30146">
    <property type="entry name" value="LACI-RELATED TRANSCRIPTIONAL REPRESSOR"/>
    <property type="match status" value="1"/>
</dbReference>
<dbReference type="SUPFAM" id="SSF47413">
    <property type="entry name" value="lambda repressor-like DNA-binding domains"/>
    <property type="match status" value="1"/>
</dbReference>
<name>A0ABS5AQ91_9PSEU</name>
<dbReference type="PANTHER" id="PTHR30146:SF138">
    <property type="entry name" value="TRANSCRIPTIONAL REGULATORY PROTEIN"/>
    <property type="match status" value="1"/>
</dbReference>
<dbReference type="SUPFAM" id="SSF53822">
    <property type="entry name" value="Periplasmic binding protein-like I"/>
    <property type="match status" value="1"/>
</dbReference>
<dbReference type="Pfam" id="PF00356">
    <property type="entry name" value="LacI"/>
    <property type="match status" value="1"/>
</dbReference>
<dbReference type="CDD" id="cd01392">
    <property type="entry name" value="HTH_LacI"/>
    <property type="match status" value="1"/>
</dbReference>
<dbReference type="InterPro" id="IPR010982">
    <property type="entry name" value="Lambda_DNA-bd_dom_sf"/>
</dbReference>
<dbReference type="Gene3D" id="1.10.260.40">
    <property type="entry name" value="lambda repressor-like DNA-binding domains"/>
    <property type="match status" value="1"/>
</dbReference>
<dbReference type="Proteomes" id="UP001519363">
    <property type="component" value="Unassembled WGS sequence"/>
</dbReference>
<dbReference type="InterPro" id="IPR000843">
    <property type="entry name" value="HTH_LacI"/>
</dbReference>
<evidence type="ECO:0000256" key="1">
    <source>
        <dbReference type="ARBA" id="ARBA00023015"/>
    </source>
</evidence>
<keyword evidence="3" id="KW-0804">Transcription</keyword>
<dbReference type="EMBL" id="JAGIOO010000001">
    <property type="protein sequence ID" value="MBP2478738.1"/>
    <property type="molecule type" value="Genomic_DNA"/>
</dbReference>
<dbReference type="PROSITE" id="PS00356">
    <property type="entry name" value="HTH_LACI_1"/>
    <property type="match status" value="1"/>
</dbReference>
<dbReference type="SMART" id="SM00354">
    <property type="entry name" value="HTH_LACI"/>
    <property type="match status" value="1"/>
</dbReference>
<feature type="region of interest" description="Disordered" evidence="4">
    <location>
        <begin position="309"/>
        <end position="341"/>
    </location>
</feature>
<keyword evidence="2" id="KW-0238">DNA-binding</keyword>